<dbReference type="InterPro" id="IPR011913">
    <property type="entry name" value="RfaE_dom_I"/>
</dbReference>
<keyword evidence="5 12" id="KW-0548">Nucleotidyltransferase</keyword>
<dbReference type="InterPro" id="IPR004821">
    <property type="entry name" value="Cyt_trans-like"/>
</dbReference>
<feature type="region of interest" description="Ribokinase" evidence="12">
    <location>
        <begin position="1"/>
        <end position="347"/>
    </location>
</feature>
<dbReference type="GO" id="GO:0009244">
    <property type="term" value="P:lipopolysaccharide core region biosynthetic process"/>
    <property type="evidence" value="ECO:0007669"/>
    <property type="project" value="UniProtKB-UniPathway"/>
</dbReference>
<evidence type="ECO:0000256" key="9">
    <source>
        <dbReference type="ARBA" id="ARBA00023268"/>
    </source>
</evidence>
<dbReference type="Proteomes" id="UP000291236">
    <property type="component" value="Chromosome"/>
</dbReference>
<dbReference type="InterPro" id="IPR011611">
    <property type="entry name" value="PfkB_dom"/>
</dbReference>
<dbReference type="PANTHER" id="PTHR46969">
    <property type="entry name" value="BIFUNCTIONAL PROTEIN HLDE"/>
    <property type="match status" value="1"/>
</dbReference>
<dbReference type="RefSeq" id="WP_130606311.1">
    <property type="nucleotide sequence ID" value="NZ_AP019368.1"/>
</dbReference>
<evidence type="ECO:0000313" key="15">
    <source>
        <dbReference type="EMBL" id="BBH52131.1"/>
    </source>
</evidence>
<keyword evidence="7 12" id="KW-0418">Kinase</keyword>
<evidence type="ECO:0000256" key="7">
    <source>
        <dbReference type="ARBA" id="ARBA00022777"/>
    </source>
</evidence>
<evidence type="ECO:0000256" key="8">
    <source>
        <dbReference type="ARBA" id="ARBA00022840"/>
    </source>
</evidence>
<comment type="function">
    <text evidence="2 12">Catalyzes the ADP transfer from ATP to D-glycero-beta-D-manno-heptose 1-phosphate, yielding ADP-D-glycero-beta-D-manno-heptose.</text>
</comment>
<keyword evidence="9 12" id="KW-0511">Multifunctional enzyme</keyword>
<dbReference type="Pfam" id="PF00294">
    <property type="entry name" value="PfkB"/>
    <property type="match status" value="1"/>
</dbReference>
<dbReference type="GO" id="GO:0097171">
    <property type="term" value="P:ADP-L-glycero-beta-D-manno-heptose biosynthetic process"/>
    <property type="evidence" value="ECO:0007669"/>
    <property type="project" value="UniProtKB-UniPathway"/>
</dbReference>
<evidence type="ECO:0000256" key="6">
    <source>
        <dbReference type="ARBA" id="ARBA00022741"/>
    </source>
</evidence>
<evidence type="ECO:0000256" key="5">
    <source>
        <dbReference type="ARBA" id="ARBA00022695"/>
    </source>
</evidence>
<comment type="subunit">
    <text evidence="12">Homodimer.</text>
</comment>
<comment type="pathway">
    <text evidence="12">Nucleotide-sugar biosynthesis; ADP-L-glycero-beta-D-manno-heptose biosynthesis; ADP-L-glycero-beta-D-manno-heptose from D-glycero-beta-D-manno-heptose 7-phosphate: step 1/4.</text>
</comment>
<protein>
    <recommendedName>
        <fullName evidence="12">Bifunctional protein HldE</fullName>
    </recommendedName>
    <domain>
        <recommendedName>
            <fullName evidence="12">D-beta-D-heptose 7-phosphate kinase</fullName>
            <ecNumber evidence="12">2.7.1.167</ecNumber>
        </recommendedName>
        <alternativeName>
            <fullName evidence="12">D-beta-D-heptose 7-phosphotransferase</fullName>
        </alternativeName>
        <alternativeName>
            <fullName evidence="12">D-glycero-beta-D-manno-heptose-7-phosphate kinase</fullName>
        </alternativeName>
    </domain>
    <domain>
        <recommendedName>
            <fullName evidence="12">D-beta-D-heptose 1-phosphate adenylyltransferase</fullName>
            <ecNumber evidence="12">2.7.7.70</ecNumber>
        </recommendedName>
        <alternativeName>
            <fullName evidence="12">D-glycero-beta-D-manno-heptose 1-phosphate adenylyltransferase</fullName>
        </alternativeName>
    </domain>
</protein>
<dbReference type="InterPro" id="IPR023030">
    <property type="entry name" value="Bifunc_HldE"/>
</dbReference>
<feature type="domain" description="Cytidyltransferase-like" evidence="14">
    <location>
        <begin position="374"/>
        <end position="465"/>
    </location>
</feature>
<name>A0A4P2VHE9_FLUSA</name>
<dbReference type="Pfam" id="PF01467">
    <property type="entry name" value="CTP_transf_like"/>
    <property type="match status" value="1"/>
</dbReference>
<dbReference type="GO" id="GO:0005524">
    <property type="term" value="F:ATP binding"/>
    <property type="evidence" value="ECO:0007669"/>
    <property type="project" value="UniProtKB-UniRule"/>
</dbReference>
<dbReference type="GO" id="GO:0033786">
    <property type="term" value="F:heptose-1-phosphate adenylyltransferase activity"/>
    <property type="evidence" value="ECO:0007669"/>
    <property type="project" value="UniProtKB-UniRule"/>
</dbReference>
<feature type="binding site" evidence="12">
    <location>
        <begin position="215"/>
        <end position="218"/>
    </location>
    <ligand>
        <name>ATP</name>
        <dbReference type="ChEBI" id="CHEBI:30616"/>
    </ligand>
</feature>
<accession>A0A4P2VHE9</accession>
<dbReference type="HAMAP" id="MF_01603">
    <property type="entry name" value="HldE"/>
    <property type="match status" value="1"/>
</dbReference>
<dbReference type="PANTHER" id="PTHR46969:SF1">
    <property type="entry name" value="BIFUNCTIONAL PROTEIN HLDE"/>
    <property type="match status" value="1"/>
</dbReference>
<evidence type="ECO:0000256" key="4">
    <source>
        <dbReference type="ARBA" id="ARBA00022679"/>
    </source>
</evidence>
<comment type="pathway">
    <text evidence="12">Nucleotide-sugar biosynthesis; ADP-L-glycero-beta-D-manno-heptose biosynthesis; ADP-L-glycero-beta-D-manno-heptose from D-glycero-beta-D-manno-heptose 7-phosphate: step 3/4.</text>
</comment>
<evidence type="ECO:0000256" key="10">
    <source>
        <dbReference type="ARBA" id="ARBA00023277"/>
    </source>
</evidence>
<dbReference type="EC" id="2.7.1.167" evidence="12"/>
<keyword evidence="16" id="KW-1185">Reference proteome</keyword>
<sequence>MTSLFHHTTPEDILNLKETRIFIVGDIILDTYIEGRVSRISPEAPVPVVLESKRRAVPGGAANVAANITSMGARAVLCGRIGNDAEAIVIKNVLEEHNIDTSALIVSKHIPTTTKMRIMSGNSSSGAQQIVRVDKESNEMISCAEEEKVLELYENFIENNQNICLILSDYGKGFLTKNLITRLIAVSNAKKIPIVTDPKSEDVGRYENSTVIKPNLSEGKSVYKVQNPGVYNKSFEEEVDAIADCYLKASGCKNLVMSLSEHGIMTRGQDIEGTYRIASHALQVSDVSGAGDTLIAFIAMCLAAQFPLIRATELGNIAAGIVCGKLGTSTLSPSEFLSVFKDKSEATHPEKRLDINLLTLLAKDLKSQKRRSVFTNGCFDILHAGHVEYLQKARSLGDLLIVGLNSDKSVQRLKGSSRPVQSENDRAKILASLACIDYVVIFDEDTPLEIILAIKPDVLVKGADYNFENTVGAKEVISWGGCVEHIALVPGRSTTSILQKAQLE</sequence>
<proteinExistence type="inferred from homology"/>
<dbReference type="CDD" id="cd01172">
    <property type="entry name" value="RfaE_like"/>
    <property type="match status" value="1"/>
</dbReference>
<comment type="function">
    <text evidence="1 12">Catalyzes the phosphorylation of D-glycero-D-manno-heptose 7-phosphate at the C-1 position to selectively form D-glycero-beta-D-manno-heptose-1,7-bisphosphate.</text>
</comment>
<dbReference type="PROSITE" id="PS00583">
    <property type="entry name" value="PFKB_KINASES_1"/>
    <property type="match status" value="1"/>
</dbReference>
<dbReference type="InterPro" id="IPR011914">
    <property type="entry name" value="RfaE_dom_II"/>
</dbReference>
<evidence type="ECO:0000256" key="1">
    <source>
        <dbReference type="ARBA" id="ARBA00002319"/>
    </source>
</evidence>
<dbReference type="Gene3D" id="3.40.50.620">
    <property type="entry name" value="HUPs"/>
    <property type="match status" value="1"/>
</dbReference>
<keyword evidence="8 12" id="KW-0067">ATP-binding</keyword>
<feature type="active site" evidence="12">
    <location>
        <position position="292"/>
    </location>
</feature>
<comment type="catalytic activity">
    <reaction evidence="11 12">
        <text>D-glycero-beta-D-manno-heptose 1-phosphate + ATP + H(+) = ADP-D-glycero-beta-D-manno-heptose + diphosphate</text>
        <dbReference type="Rhea" id="RHEA:27465"/>
        <dbReference type="ChEBI" id="CHEBI:15378"/>
        <dbReference type="ChEBI" id="CHEBI:30616"/>
        <dbReference type="ChEBI" id="CHEBI:33019"/>
        <dbReference type="ChEBI" id="CHEBI:59967"/>
        <dbReference type="ChEBI" id="CHEBI:61593"/>
        <dbReference type="EC" id="2.7.7.70"/>
    </reaction>
</comment>
<reference evidence="15 16" key="1">
    <citation type="submission" date="2018-12" db="EMBL/GenBank/DDBJ databases">
        <title>Rubrispira sanarue gen. nov., sp., nov., a member of the order Silvanigrellales, isolated from a brackish lake in Hamamatsu Japan.</title>
        <authorList>
            <person name="Maejima Y."/>
            <person name="Iino T."/>
            <person name="Muraguchi Y."/>
            <person name="Fukuda K."/>
            <person name="Nojiri H."/>
            <person name="Ohkuma M."/>
            <person name="Moriuchi R."/>
            <person name="Dohra H."/>
            <person name="Kimbara K."/>
            <person name="Shintani M."/>
        </authorList>
    </citation>
    <scope>NUCLEOTIDE SEQUENCE [LARGE SCALE GENOMIC DNA]</scope>
    <source>
        <strain evidence="15 16">RF1110005</strain>
    </source>
</reference>
<evidence type="ECO:0000259" key="14">
    <source>
        <dbReference type="Pfam" id="PF01467"/>
    </source>
</evidence>
<dbReference type="OrthoDB" id="5290528at2"/>
<dbReference type="UniPathway" id="UPA00356">
    <property type="reaction ID" value="UER00437"/>
</dbReference>
<dbReference type="GO" id="GO:0016773">
    <property type="term" value="F:phosphotransferase activity, alcohol group as acceptor"/>
    <property type="evidence" value="ECO:0007669"/>
    <property type="project" value="InterPro"/>
</dbReference>
<dbReference type="InterPro" id="IPR029056">
    <property type="entry name" value="Ribokinase-like"/>
</dbReference>
<gene>
    <name evidence="12" type="primary">hldE</name>
    <name evidence="15" type="ORF">JCM31447_05690</name>
</gene>
<dbReference type="AlphaFoldDB" id="A0A4P2VHE9"/>
<keyword evidence="4 12" id="KW-0808">Transferase</keyword>
<keyword evidence="6 12" id="KW-0547">Nucleotide-binding</keyword>
<feature type="domain" description="Carbohydrate kinase PfkB" evidence="13">
    <location>
        <begin position="20"/>
        <end position="333"/>
    </location>
</feature>
<dbReference type="SUPFAM" id="SSF52374">
    <property type="entry name" value="Nucleotidylyl transferase"/>
    <property type="match status" value="1"/>
</dbReference>
<dbReference type="GO" id="GO:0005829">
    <property type="term" value="C:cytosol"/>
    <property type="evidence" value="ECO:0007669"/>
    <property type="project" value="TreeGrafter"/>
</dbReference>
<dbReference type="NCBIfam" id="TIGR00125">
    <property type="entry name" value="cyt_tran_rel"/>
    <property type="match status" value="1"/>
</dbReference>
<dbReference type="KEGG" id="sbf:JCM31447_05690"/>
<dbReference type="EC" id="2.7.7.70" evidence="12"/>
<evidence type="ECO:0000256" key="3">
    <source>
        <dbReference type="ARBA" id="ARBA00004713"/>
    </source>
</evidence>
<keyword evidence="10 12" id="KW-0119">Carbohydrate metabolism</keyword>
<feature type="region of interest" description="Cytidylyltransferase" evidence="12">
    <location>
        <begin position="374"/>
        <end position="504"/>
    </location>
</feature>
<dbReference type="NCBIfam" id="TIGR02199">
    <property type="entry name" value="rfaE_dom_II"/>
    <property type="match status" value="1"/>
</dbReference>
<dbReference type="SUPFAM" id="SSF53613">
    <property type="entry name" value="Ribokinase-like"/>
    <property type="match status" value="1"/>
</dbReference>
<comment type="similarity">
    <text evidence="12">In the C-terminal section; belongs to the cytidylyltransferase family.</text>
</comment>
<dbReference type="InterPro" id="IPR002173">
    <property type="entry name" value="Carboh/pur_kinase_PfkB_CS"/>
</dbReference>
<comment type="pathway">
    <text evidence="3">Bacterial outer membrane biogenesis; LPS core biosynthesis.</text>
</comment>
<dbReference type="Gene3D" id="3.40.1190.20">
    <property type="match status" value="1"/>
</dbReference>
<evidence type="ECO:0000256" key="11">
    <source>
        <dbReference type="ARBA" id="ARBA00047428"/>
    </source>
</evidence>
<organism evidence="15 16">
    <name type="scientific">Fluviispira sanaruensis</name>
    <dbReference type="NCBI Taxonomy" id="2493639"/>
    <lineage>
        <taxon>Bacteria</taxon>
        <taxon>Pseudomonadati</taxon>
        <taxon>Bdellovibrionota</taxon>
        <taxon>Oligoflexia</taxon>
        <taxon>Silvanigrellales</taxon>
        <taxon>Silvanigrellaceae</taxon>
        <taxon>Fluviispira</taxon>
    </lineage>
</organism>
<comment type="catalytic activity">
    <reaction evidence="12">
        <text>D-glycero-beta-D-manno-heptose 7-phosphate + ATP = D-glycero-beta-D-manno-heptose 1,7-bisphosphate + ADP + H(+)</text>
        <dbReference type="Rhea" id="RHEA:27473"/>
        <dbReference type="ChEBI" id="CHEBI:15378"/>
        <dbReference type="ChEBI" id="CHEBI:30616"/>
        <dbReference type="ChEBI" id="CHEBI:60204"/>
        <dbReference type="ChEBI" id="CHEBI:60208"/>
        <dbReference type="ChEBI" id="CHEBI:456216"/>
        <dbReference type="EC" id="2.7.1.167"/>
    </reaction>
</comment>
<evidence type="ECO:0000313" key="16">
    <source>
        <dbReference type="Proteomes" id="UP000291236"/>
    </source>
</evidence>
<dbReference type="EMBL" id="AP019368">
    <property type="protein sequence ID" value="BBH52131.1"/>
    <property type="molecule type" value="Genomic_DNA"/>
</dbReference>
<dbReference type="UniPathway" id="UPA00958"/>
<dbReference type="GO" id="GO:0033785">
    <property type="term" value="F:heptose 7-phosphate kinase activity"/>
    <property type="evidence" value="ECO:0007669"/>
    <property type="project" value="UniProtKB-UniRule"/>
</dbReference>
<evidence type="ECO:0000259" key="13">
    <source>
        <dbReference type="Pfam" id="PF00294"/>
    </source>
</evidence>
<evidence type="ECO:0000256" key="2">
    <source>
        <dbReference type="ARBA" id="ARBA00003753"/>
    </source>
</evidence>
<evidence type="ECO:0000256" key="12">
    <source>
        <dbReference type="HAMAP-Rule" id="MF_01603"/>
    </source>
</evidence>
<comment type="similarity">
    <text evidence="12">In the N-terminal section; belongs to the carbohydrate kinase PfkB family.</text>
</comment>
<dbReference type="InterPro" id="IPR014729">
    <property type="entry name" value="Rossmann-like_a/b/a_fold"/>
</dbReference>